<evidence type="ECO:0000256" key="6">
    <source>
        <dbReference type="PROSITE-ProRule" id="PRU00089"/>
    </source>
</evidence>
<evidence type="ECO:0000256" key="2">
    <source>
        <dbReference type="ARBA" id="ARBA00023015"/>
    </source>
</evidence>
<dbReference type="CDD" id="cd00059">
    <property type="entry name" value="FH_FOX"/>
    <property type="match status" value="1"/>
</dbReference>
<feature type="compositionally biased region" description="Acidic residues" evidence="7">
    <location>
        <begin position="474"/>
        <end position="486"/>
    </location>
</feature>
<feature type="compositionally biased region" description="Polar residues" evidence="7">
    <location>
        <begin position="789"/>
        <end position="802"/>
    </location>
</feature>
<dbReference type="Pfam" id="PF00250">
    <property type="entry name" value="Forkhead"/>
    <property type="match status" value="1"/>
</dbReference>
<sequence>MKLSTYADCFDGSETLLSTSPGELYQFTQQLHRDDTALIEEMVKTDDLGDLAWLVGYNASPDGLPKDKPDSKLSYKKKSKKLAADVPSAMSGEERGHKPPFTYGELIEAALTDKGPLCLSDIYNWIRSKFSYYRDPINLGWQNGIRHRLSTTPRFVVSKRRGEPGKGGVWRIADESTLLRVKAEAAEKHHWKKQKLTEYETNSKFRVRRRRVPEPMEPHFDIESCDMESAEEDEPLQSTEANSLGRPIIPDGVIAMGLGRKTTTKDQPNKIHDIAVHPKTNTLNTIDVNQLYTPKDDANKENDAIHNVDEAENAVKLLKKFTDNMLDDEFIDVVNNSSDDDSKDGKTKADGEVEDEENPLPKSITKKTDKSNSDSKIKCDKPPSSVSMNEDAAAPRSNDANNKEDAASTLDASSKQDLVKHMAIELIKSITPKSRKTATDKGLSDESKHDTEKKEKKTPDNDCQTQEDTIPSEAEIDDLSGDEDDLISDESVHLDDTDDENLSTSVTHWKIQMEDDIELQDETIDKNNNSMMEPIKTPSEKNEDATKTKHINLEPKGDKVNPDGKSIVCSKLGSIVRFKVKNHKDVYKGQKFKVVPLKTPVTTNPSVDKATDVLSKWASEVEVKNQKIVDQFKENAKSKDPKTTSFGDFVTTPGIWTTITEPGKRDKICMNKKLLQKSKEKRKRKRSLSIGETSYNMKPGPIELHKRQSPCKFPKKTKPNIPAPRAVKSDGNLLQYASMSGDIPIIPKGLPALQTNWIPYSQHGYVPLQAQENVLAFMKNKTARKSKSNKVQGAQRSQSATYNGAEDATGNHHQRIMNPRANFTIATPMMPRSELSNIQSLLANKPSAVNYPSARYPRMLNTQNAPAPQGHLGNPYNTQTPQMSTAQHPVVQIYDHYSQSLLSPGGGDQPEIMSLVQKQNNYLCPQVYSKNNLPQNVHTMPQNPQIQNESNPPHGVLWSQGNEIHVPEVLQNTQKGYLALGPQVIQGTRKGKLTIQPQVPDNSQKGQITLGPEVLQNIHKGQLLLGSQKGLQTQGQGMQTTFNYEGCDVPVECTQGFYEGWCDPSMQYNGTPYNNTSFMSPTGFTGTGS</sequence>
<evidence type="ECO:0000313" key="8">
    <source>
        <dbReference type="EMBL" id="CAH1787765.1"/>
    </source>
</evidence>
<feature type="compositionally biased region" description="Basic residues" evidence="7">
    <location>
        <begin position="677"/>
        <end position="687"/>
    </location>
</feature>
<organism evidence="8 9">
    <name type="scientific">Owenia fusiformis</name>
    <name type="common">Polychaete worm</name>
    <dbReference type="NCBI Taxonomy" id="6347"/>
    <lineage>
        <taxon>Eukaryota</taxon>
        <taxon>Metazoa</taxon>
        <taxon>Spiralia</taxon>
        <taxon>Lophotrochozoa</taxon>
        <taxon>Annelida</taxon>
        <taxon>Polychaeta</taxon>
        <taxon>Sedentaria</taxon>
        <taxon>Canalipalpata</taxon>
        <taxon>Sabellida</taxon>
        <taxon>Oweniida</taxon>
        <taxon>Oweniidae</taxon>
        <taxon>Owenia</taxon>
    </lineage>
</organism>
<comment type="caution">
    <text evidence="8">The sequence shown here is derived from an EMBL/GenBank/DDBJ whole genome shotgun (WGS) entry which is preliminary data.</text>
</comment>
<dbReference type="PANTHER" id="PTHR45881">
    <property type="entry name" value="CHECKPOINT SUPPRESSOR 1-LIKE, ISOFORM A-RELATED"/>
    <property type="match status" value="1"/>
</dbReference>
<dbReference type="InterPro" id="IPR036390">
    <property type="entry name" value="WH_DNA-bd_sf"/>
</dbReference>
<feature type="region of interest" description="Disordered" evidence="7">
    <location>
        <begin position="785"/>
        <end position="811"/>
    </location>
</feature>
<keyword evidence="2" id="KW-0805">Transcription regulation</keyword>
<dbReference type="PANTHER" id="PTHR45881:SF1">
    <property type="entry name" value="FORK HEAD PROTEIN HOMOLOG 2"/>
    <property type="match status" value="1"/>
</dbReference>
<dbReference type="InterPro" id="IPR001766">
    <property type="entry name" value="Fork_head_dom"/>
</dbReference>
<feature type="region of interest" description="Disordered" evidence="7">
    <location>
        <begin position="677"/>
        <end position="726"/>
    </location>
</feature>
<dbReference type="GO" id="GO:0005634">
    <property type="term" value="C:nucleus"/>
    <property type="evidence" value="ECO:0007669"/>
    <property type="project" value="UniProtKB-SubCell"/>
</dbReference>
<feature type="compositionally biased region" description="Basic and acidic residues" evidence="7">
    <location>
        <begin position="437"/>
        <end position="460"/>
    </location>
</feature>
<dbReference type="Proteomes" id="UP000749559">
    <property type="component" value="Unassembled WGS sequence"/>
</dbReference>
<dbReference type="SUPFAM" id="SSF46785">
    <property type="entry name" value="Winged helix' DNA-binding domain"/>
    <property type="match status" value="1"/>
</dbReference>
<accession>A0A8J1YD63</accession>
<dbReference type="InterPro" id="IPR036388">
    <property type="entry name" value="WH-like_DNA-bd_sf"/>
</dbReference>
<keyword evidence="3 6" id="KW-0238">DNA-binding</keyword>
<dbReference type="PROSITE" id="PS50039">
    <property type="entry name" value="FORK_HEAD_3"/>
    <property type="match status" value="1"/>
</dbReference>
<feature type="region of interest" description="Disordered" evidence="7">
    <location>
        <begin position="334"/>
        <end position="486"/>
    </location>
</feature>
<protein>
    <submittedName>
        <fullName evidence="8">Uncharacterized protein</fullName>
    </submittedName>
</protein>
<evidence type="ECO:0000313" key="9">
    <source>
        <dbReference type="Proteomes" id="UP000749559"/>
    </source>
</evidence>
<dbReference type="GO" id="GO:0000981">
    <property type="term" value="F:DNA-binding transcription factor activity, RNA polymerase II-specific"/>
    <property type="evidence" value="ECO:0007669"/>
    <property type="project" value="TreeGrafter"/>
</dbReference>
<dbReference type="SMART" id="SM00339">
    <property type="entry name" value="FH"/>
    <property type="match status" value="1"/>
</dbReference>
<feature type="region of interest" description="Disordered" evidence="7">
    <location>
        <begin position="528"/>
        <end position="547"/>
    </location>
</feature>
<keyword evidence="5 6" id="KW-0539">Nucleus</keyword>
<dbReference type="AlphaFoldDB" id="A0A8J1YD63"/>
<reference evidence="8" key="1">
    <citation type="submission" date="2022-03" db="EMBL/GenBank/DDBJ databases">
        <authorList>
            <person name="Martin C."/>
        </authorList>
    </citation>
    <scope>NUCLEOTIDE SEQUENCE</scope>
</reference>
<evidence type="ECO:0000256" key="4">
    <source>
        <dbReference type="ARBA" id="ARBA00023163"/>
    </source>
</evidence>
<feature type="compositionally biased region" description="Basic and acidic residues" evidence="7">
    <location>
        <begin position="538"/>
        <end position="547"/>
    </location>
</feature>
<evidence type="ECO:0000256" key="3">
    <source>
        <dbReference type="ARBA" id="ARBA00023125"/>
    </source>
</evidence>
<evidence type="ECO:0000256" key="7">
    <source>
        <dbReference type="SAM" id="MobiDB-lite"/>
    </source>
</evidence>
<feature type="DNA-binding region" description="Fork-head" evidence="6">
    <location>
        <begin position="98"/>
        <end position="210"/>
    </location>
</feature>
<comment type="subcellular location">
    <subcellularLocation>
        <location evidence="1 6">Nucleus</location>
    </subcellularLocation>
</comment>
<feature type="compositionally biased region" description="Basic residues" evidence="7">
    <location>
        <begin position="707"/>
        <end position="718"/>
    </location>
</feature>
<dbReference type="GO" id="GO:0000978">
    <property type="term" value="F:RNA polymerase II cis-regulatory region sequence-specific DNA binding"/>
    <property type="evidence" value="ECO:0007669"/>
    <property type="project" value="TreeGrafter"/>
</dbReference>
<name>A0A8J1YD63_OWEFU</name>
<evidence type="ECO:0000256" key="5">
    <source>
        <dbReference type="ARBA" id="ARBA00023242"/>
    </source>
</evidence>
<dbReference type="Gene3D" id="1.10.10.10">
    <property type="entry name" value="Winged helix-like DNA-binding domain superfamily/Winged helix DNA-binding domain"/>
    <property type="match status" value="1"/>
</dbReference>
<feature type="compositionally biased region" description="Basic and acidic residues" evidence="7">
    <location>
        <begin position="366"/>
        <end position="381"/>
    </location>
</feature>
<keyword evidence="9" id="KW-1185">Reference proteome</keyword>
<dbReference type="PRINTS" id="PR00053">
    <property type="entry name" value="FORKHEAD"/>
</dbReference>
<evidence type="ECO:0000256" key="1">
    <source>
        <dbReference type="ARBA" id="ARBA00004123"/>
    </source>
</evidence>
<gene>
    <name evidence="8" type="ORF">OFUS_LOCUS13406</name>
</gene>
<dbReference type="EMBL" id="CAIIXF020000006">
    <property type="protein sequence ID" value="CAH1787765.1"/>
    <property type="molecule type" value="Genomic_DNA"/>
</dbReference>
<dbReference type="OrthoDB" id="5954824at2759"/>
<keyword evidence="4" id="KW-0804">Transcription</keyword>
<proteinExistence type="predicted"/>